<reference evidence="2 4" key="1">
    <citation type="submission" date="2023-07" db="EMBL/GenBank/DDBJ databases">
        <title>Unpublished Manusciprt.</title>
        <authorList>
            <person name="Aydin F."/>
            <person name="Tarhane S."/>
            <person name="Saticioglu I.B."/>
            <person name="Karakaya E."/>
            <person name="Abay S."/>
            <person name="Guran O."/>
            <person name="Bozkurt E."/>
            <person name="Uzum N."/>
            <person name="Olgun K."/>
            <person name="Jablonski D."/>
        </authorList>
    </citation>
    <scope>NUCLEOTIDE SEQUENCE</scope>
    <source>
        <strain evidence="4">faydin-H75</strain>
        <strain evidence="2">Faydin-H76</strain>
    </source>
</reference>
<reference evidence="1 3" key="3">
    <citation type="journal article" date="2024" name="Syst. Appl. Microbiol.">
        <title>Helicobacter cappadocius sp. nov., from lizards: The first psychrotrophic Helicobacter species.</title>
        <authorList>
            <person name="Aydin F."/>
            <person name="Tarhane S."/>
            <person name="Karakaya E."/>
            <person name="Abay S."/>
            <person name="Kayman T."/>
            <person name="Guran O."/>
            <person name="Bozkurt E."/>
            <person name="Uzum N."/>
            <person name="Avci A."/>
            <person name="Olgun K."/>
            <person name="Jablonski D."/>
            <person name="Guran C."/>
            <person name="Burcin Saticioglu I."/>
        </authorList>
    </citation>
    <scope>NUCLEOTIDE SEQUENCE [LARGE SCALE GENOMIC DNA]</scope>
    <source>
        <strain evidence="1">Faydin-H75</strain>
        <strain evidence="3">faydin-H76</strain>
    </source>
</reference>
<proteinExistence type="predicted"/>
<reference evidence="1" key="2">
    <citation type="submission" date="2023-07" db="EMBL/GenBank/DDBJ databases">
        <authorList>
            <person name="Aydin F."/>
            <person name="Tarhane S."/>
            <person name="Saticioglu I.B."/>
            <person name="Karakaya E."/>
            <person name="Abay S."/>
            <person name="Guran O."/>
            <person name="Bozkurt E."/>
            <person name="Uzum N."/>
            <person name="Olgun K."/>
            <person name="Jablonski D."/>
        </authorList>
    </citation>
    <scope>NUCLEOTIDE SEQUENCE</scope>
    <source>
        <strain evidence="1">Faydin-H75</strain>
    </source>
</reference>
<name>A0AA90PIY2_9HELI</name>
<organism evidence="2 3">
    <name type="scientific">Helicobacter cappadocius</name>
    <dbReference type="NCBI Taxonomy" id="3063998"/>
    <lineage>
        <taxon>Bacteria</taxon>
        <taxon>Pseudomonadati</taxon>
        <taxon>Campylobacterota</taxon>
        <taxon>Epsilonproteobacteria</taxon>
        <taxon>Campylobacterales</taxon>
        <taxon>Helicobacteraceae</taxon>
        <taxon>Helicobacter</taxon>
    </lineage>
</organism>
<comment type="caution">
    <text evidence="2">The sequence shown here is derived from an EMBL/GenBank/DDBJ whole genome shotgun (WGS) entry which is preliminary data.</text>
</comment>
<accession>A0AA90PIY2</accession>
<evidence type="ECO:0000313" key="1">
    <source>
        <dbReference type="EMBL" id="MDO7253801.1"/>
    </source>
</evidence>
<sequence>MKLFRGVLFVLIFGVSSGYASDSLKLLLGADTRGTDSIYDSKYGDVASVKRYGYEGYIGGKIGIEYFFTKKNAILGFLGMGYANIKLLNKSDSFDLYSGVGTQVGLEYLFNYYSSEKFDFGLVAGVSYFNGYYERTSEYIISNEIFGILGVNTTINSRHRIELSAGIPIYSMGRYSNDVYKNVPVNRRFKNIYYGISYMYFFNL</sequence>
<dbReference type="Proteomes" id="UP001177258">
    <property type="component" value="Unassembled WGS sequence"/>
</dbReference>
<keyword evidence="4" id="KW-1185">Reference proteome</keyword>
<evidence type="ECO:0000313" key="3">
    <source>
        <dbReference type="Proteomes" id="UP001177258"/>
    </source>
</evidence>
<dbReference type="AlphaFoldDB" id="A0AA90PIY2"/>
<dbReference type="EMBL" id="JAUPEV010000014">
    <property type="protein sequence ID" value="MDO7253801.1"/>
    <property type="molecule type" value="Genomic_DNA"/>
</dbReference>
<gene>
    <name evidence="1" type="ORF">Q5I04_07775</name>
    <name evidence="2" type="ORF">Q5I06_02640</name>
</gene>
<protein>
    <submittedName>
        <fullName evidence="2">Uncharacterized protein</fullName>
    </submittedName>
</protein>
<evidence type="ECO:0000313" key="4">
    <source>
        <dbReference type="Proteomes" id="UP001240777"/>
    </source>
</evidence>
<dbReference type="EMBL" id="JAUYZK010000003">
    <property type="protein sequence ID" value="MDP2538681.1"/>
    <property type="molecule type" value="Genomic_DNA"/>
</dbReference>
<dbReference type="Proteomes" id="UP001240777">
    <property type="component" value="Unassembled WGS sequence"/>
</dbReference>
<evidence type="ECO:0000313" key="2">
    <source>
        <dbReference type="EMBL" id="MDP2538681.1"/>
    </source>
</evidence>
<dbReference type="RefSeq" id="WP_305517639.1">
    <property type="nucleotide sequence ID" value="NZ_JAUPEV010000014.1"/>
</dbReference>